<dbReference type="Proteomes" id="UP000637423">
    <property type="component" value="Unassembled WGS sequence"/>
</dbReference>
<keyword evidence="4" id="KW-1185">Reference proteome</keyword>
<reference evidence="3" key="1">
    <citation type="journal article" date="2014" name="Int. J. Syst. Evol. Microbiol.">
        <title>Complete genome sequence of Corynebacterium casei LMG S-19264T (=DSM 44701T), isolated from a smear-ripened cheese.</title>
        <authorList>
            <consortium name="US DOE Joint Genome Institute (JGI-PGF)"/>
            <person name="Walter F."/>
            <person name="Albersmeier A."/>
            <person name="Kalinowski J."/>
            <person name="Ruckert C."/>
        </authorList>
    </citation>
    <scope>NUCLEOTIDE SEQUENCE</scope>
    <source>
        <strain evidence="3">CGMCC 1.10998</strain>
    </source>
</reference>
<dbReference type="InterPro" id="IPR006675">
    <property type="entry name" value="HDIG_dom"/>
</dbReference>
<dbReference type="InterPro" id="IPR037522">
    <property type="entry name" value="HD_GYP_dom"/>
</dbReference>
<dbReference type="RefSeq" id="WP_188567317.1">
    <property type="nucleotide sequence ID" value="NZ_BMED01000003.1"/>
</dbReference>
<reference evidence="3" key="2">
    <citation type="submission" date="2020-09" db="EMBL/GenBank/DDBJ databases">
        <authorList>
            <person name="Sun Q."/>
            <person name="Zhou Y."/>
        </authorList>
    </citation>
    <scope>NUCLEOTIDE SEQUENCE</scope>
    <source>
        <strain evidence="3">CGMCC 1.10998</strain>
    </source>
</reference>
<organism evidence="3 4">
    <name type="scientific">Undibacterium terreum</name>
    <dbReference type="NCBI Taxonomy" id="1224302"/>
    <lineage>
        <taxon>Bacteria</taxon>
        <taxon>Pseudomonadati</taxon>
        <taxon>Pseudomonadota</taxon>
        <taxon>Betaproteobacteria</taxon>
        <taxon>Burkholderiales</taxon>
        <taxon>Oxalobacteraceae</taxon>
        <taxon>Undibacterium</taxon>
    </lineage>
</organism>
<dbReference type="Pfam" id="PF13487">
    <property type="entry name" value="HD_5"/>
    <property type="match status" value="1"/>
</dbReference>
<dbReference type="GO" id="GO:0008081">
    <property type="term" value="F:phosphoric diester hydrolase activity"/>
    <property type="evidence" value="ECO:0007669"/>
    <property type="project" value="UniProtKB-ARBA"/>
</dbReference>
<sequence>MLKKIEVAQLRTGMYIHELCGSWIDTPIWQKSLLLEDPAVIEKIKRSKIQQAWIDTSKGLDVLNGEDKKISRPRPAAETPPPETLPVETIAEPAASFDHIEQVSMDEEMGRAAKIVGKSKQAVFSMFSEARMGKAVNSEAAMELVEDIATSVMRNPGALIGLARLKNADDYTYMHSVAVCALMIALARQLKLDDEQTRAAGFAGLLHDIGKMAVPSTILNKPGKLTDDEFVSIKEHPAAGHKMLLDAKGVGEIALDVCLHHHEKMDGSGYPEGLAGEQISLYARMGAVCDVYDAITSNRPYKAGWCPAESLRKMAEWSKGHFDEKVFQAFVKSIGIYPVGTLVRLASGKLGVVVEQQVGKSLLQPKVRVFFSTKSLAYITPELLDLAGPGLQDKIVSREDAAKWGLKDIDRYWLGAAATPA</sequence>
<dbReference type="Gene3D" id="1.10.3210.10">
    <property type="entry name" value="Hypothetical protein af1432"/>
    <property type="match status" value="1"/>
</dbReference>
<dbReference type="PANTHER" id="PTHR43155">
    <property type="entry name" value="CYCLIC DI-GMP PHOSPHODIESTERASE PA4108-RELATED"/>
    <property type="match status" value="1"/>
</dbReference>
<protein>
    <submittedName>
        <fullName evidence="3">Cyclic di-GMP phosphodiesterase</fullName>
    </submittedName>
</protein>
<dbReference type="EMBL" id="BMED01000003">
    <property type="protein sequence ID" value="GGC84174.1"/>
    <property type="molecule type" value="Genomic_DNA"/>
</dbReference>
<evidence type="ECO:0000313" key="3">
    <source>
        <dbReference type="EMBL" id="GGC84174.1"/>
    </source>
</evidence>
<dbReference type="PROSITE" id="PS51832">
    <property type="entry name" value="HD_GYP"/>
    <property type="match status" value="1"/>
</dbReference>
<dbReference type="AlphaFoldDB" id="A0A916US33"/>
<evidence type="ECO:0000259" key="2">
    <source>
        <dbReference type="PROSITE" id="PS51832"/>
    </source>
</evidence>
<dbReference type="SMART" id="SM00471">
    <property type="entry name" value="HDc"/>
    <property type="match status" value="1"/>
</dbReference>
<dbReference type="CDD" id="cd00077">
    <property type="entry name" value="HDc"/>
    <property type="match status" value="1"/>
</dbReference>
<dbReference type="NCBIfam" id="TIGR00277">
    <property type="entry name" value="HDIG"/>
    <property type="match status" value="1"/>
</dbReference>
<dbReference type="Pfam" id="PF11871">
    <property type="entry name" value="DUF3391"/>
    <property type="match status" value="1"/>
</dbReference>
<proteinExistence type="predicted"/>
<evidence type="ECO:0000256" key="1">
    <source>
        <dbReference type="SAM" id="MobiDB-lite"/>
    </source>
</evidence>
<accession>A0A916US33</accession>
<dbReference type="InterPro" id="IPR021812">
    <property type="entry name" value="DUF3391"/>
</dbReference>
<dbReference type="SUPFAM" id="SSF109604">
    <property type="entry name" value="HD-domain/PDEase-like"/>
    <property type="match status" value="1"/>
</dbReference>
<comment type="caution">
    <text evidence="3">The sequence shown here is derived from an EMBL/GenBank/DDBJ whole genome shotgun (WGS) entry which is preliminary data.</text>
</comment>
<name>A0A916US33_9BURK</name>
<feature type="domain" description="HD-GYP" evidence="2">
    <location>
        <begin position="148"/>
        <end position="346"/>
    </location>
</feature>
<gene>
    <name evidence="3" type="ORF">GCM10011396_34410</name>
</gene>
<dbReference type="InterPro" id="IPR003607">
    <property type="entry name" value="HD/PDEase_dom"/>
</dbReference>
<evidence type="ECO:0000313" key="4">
    <source>
        <dbReference type="Proteomes" id="UP000637423"/>
    </source>
</evidence>
<feature type="region of interest" description="Disordered" evidence="1">
    <location>
        <begin position="65"/>
        <end position="85"/>
    </location>
</feature>
<dbReference type="PANTHER" id="PTHR43155:SF2">
    <property type="entry name" value="CYCLIC DI-GMP PHOSPHODIESTERASE PA4108"/>
    <property type="match status" value="1"/>
</dbReference>